<comment type="caution">
    <text evidence="1">The sequence shown here is derived from an EMBL/GenBank/DDBJ whole genome shotgun (WGS) entry which is preliminary data.</text>
</comment>
<reference evidence="1 2" key="1">
    <citation type="journal article" date="2020" name="Cell Host Microbe">
        <title>Functional and Genomic Variation between Human-Derived Isolates of Lachnospiraceae Reveals Inter- and Intra-Species Diversity.</title>
        <authorList>
            <person name="Sorbara M.T."/>
            <person name="Littmann E.R."/>
            <person name="Fontana E."/>
            <person name="Moody T.U."/>
            <person name="Kohout C.E."/>
            <person name="Gjonbalaj M."/>
            <person name="Eaton V."/>
            <person name="Seok R."/>
            <person name="Leiner I.M."/>
            <person name="Pamer E.G."/>
        </authorList>
    </citation>
    <scope>NUCLEOTIDE SEQUENCE [LARGE SCALE GENOMIC DNA]</scope>
    <source>
        <strain evidence="1 2">MSK.17.74</strain>
    </source>
</reference>
<accession>A0ABX2H763</accession>
<evidence type="ECO:0000313" key="1">
    <source>
        <dbReference type="EMBL" id="NSG85924.1"/>
    </source>
</evidence>
<dbReference type="InterPro" id="IPR036412">
    <property type="entry name" value="HAD-like_sf"/>
</dbReference>
<dbReference type="RefSeq" id="WP_173769882.1">
    <property type="nucleotide sequence ID" value="NZ_JAAITS010000028.1"/>
</dbReference>
<keyword evidence="2" id="KW-1185">Reference proteome</keyword>
<dbReference type="EMBL" id="JAAITS010000028">
    <property type="protein sequence ID" value="NSG85924.1"/>
    <property type="molecule type" value="Genomic_DNA"/>
</dbReference>
<name>A0ABX2H763_9FIRM</name>
<dbReference type="InterPro" id="IPR023214">
    <property type="entry name" value="HAD_sf"/>
</dbReference>
<keyword evidence="1" id="KW-0378">Hydrolase</keyword>
<dbReference type="Pfam" id="PF08282">
    <property type="entry name" value="Hydrolase_3"/>
    <property type="match status" value="1"/>
</dbReference>
<organism evidence="1 2">
    <name type="scientific">Blautia faecis</name>
    <dbReference type="NCBI Taxonomy" id="871665"/>
    <lineage>
        <taxon>Bacteria</taxon>
        <taxon>Bacillati</taxon>
        <taxon>Bacillota</taxon>
        <taxon>Clostridia</taxon>
        <taxon>Lachnospirales</taxon>
        <taxon>Lachnospiraceae</taxon>
        <taxon>Blautia</taxon>
    </lineage>
</organism>
<dbReference type="Gene3D" id="3.40.50.1000">
    <property type="entry name" value="HAD superfamily/HAD-like"/>
    <property type="match status" value="1"/>
</dbReference>
<evidence type="ECO:0000313" key="2">
    <source>
        <dbReference type="Proteomes" id="UP001644719"/>
    </source>
</evidence>
<dbReference type="Proteomes" id="UP001644719">
    <property type="component" value="Unassembled WGS sequence"/>
</dbReference>
<sequence>MAVAMGNAKESVKRAADEITSDCDEDGAAVFLERYCQVAL</sequence>
<dbReference type="SUPFAM" id="SSF56784">
    <property type="entry name" value="HAD-like"/>
    <property type="match status" value="1"/>
</dbReference>
<proteinExistence type="predicted"/>
<dbReference type="GO" id="GO:0016787">
    <property type="term" value="F:hydrolase activity"/>
    <property type="evidence" value="ECO:0007669"/>
    <property type="project" value="UniProtKB-KW"/>
</dbReference>
<gene>
    <name evidence="1" type="ORF">G5B17_10905</name>
</gene>
<protein>
    <submittedName>
        <fullName evidence="1">HAD hydrolase family protein</fullName>
    </submittedName>
</protein>